<evidence type="ECO:0000256" key="1">
    <source>
        <dbReference type="ARBA" id="ARBA00022617"/>
    </source>
</evidence>
<dbReference type="InterPro" id="IPR036396">
    <property type="entry name" value="Cyt_P450_sf"/>
</dbReference>
<keyword evidence="6" id="KW-1185">Reference proteome</keyword>
<dbReference type="Pfam" id="PF00067">
    <property type="entry name" value="p450"/>
    <property type="match status" value="1"/>
</dbReference>
<dbReference type="EMBL" id="JAWRVE010000006">
    <property type="protein sequence ID" value="KAL1881186.1"/>
    <property type="molecule type" value="Genomic_DNA"/>
</dbReference>
<evidence type="ECO:0000313" key="5">
    <source>
        <dbReference type="EMBL" id="KAL1881186.1"/>
    </source>
</evidence>
<evidence type="ECO:0000256" key="2">
    <source>
        <dbReference type="ARBA" id="ARBA00022723"/>
    </source>
</evidence>
<keyword evidence="4" id="KW-0472">Membrane</keyword>
<dbReference type="InterPro" id="IPR050121">
    <property type="entry name" value="Cytochrome_P450_monoxygenase"/>
</dbReference>
<evidence type="ECO:0008006" key="7">
    <source>
        <dbReference type="Google" id="ProtNLM"/>
    </source>
</evidence>
<keyword evidence="4" id="KW-0812">Transmembrane</keyword>
<dbReference type="InterPro" id="IPR001128">
    <property type="entry name" value="Cyt_P450"/>
</dbReference>
<gene>
    <name evidence="5" type="ORF">Daus18300_001037</name>
</gene>
<dbReference type="InterPro" id="IPR002401">
    <property type="entry name" value="Cyt_P450_E_grp-I"/>
</dbReference>
<dbReference type="PRINTS" id="PR00385">
    <property type="entry name" value="P450"/>
</dbReference>
<organism evidence="5 6">
    <name type="scientific">Diaporthe australafricana</name>
    <dbReference type="NCBI Taxonomy" id="127596"/>
    <lineage>
        <taxon>Eukaryota</taxon>
        <taxon>Fungi</taxon>
        <taxon>Dikarya</taxon>
        <taxon>Ascomycota</taxon>
        <taxon>Pezizomycotina</taxon>
        <taxon>Sordariomycetes</taxon>
        <taxon>Sordariomycetidae</taxon>
        <taxon>Diaporthales</taxon>
        <taxon>Diaporthaceae</taxon>
        <taxon>Diaporthe</taxon>
    </lineage>
</organism>
<dbReference type="PANTHER" id="PTHR24305:SF226">
    <property type="entry name" value="CYTOCHROME P450 MONOOXYGENASE"/>
    <property type="match status" value="1"/>
</dbReference>
<dbReference type="PANTHER" id="PTHR24305">
    <property type="entry name" value="CYTOCHROME P450"/>
    <property type="match status" value="1"/>
</dbReference>
<keyword evidence="4" id="KW-1133">Transmembrane helix</keyword>
<feature type="transmembrane region" description="Helical" evidence="4">
    <location>
        <begin position="6"/>
        <end position="25"/>
    </location>
</feature>
<evidence type="ECO:0000256" key="4">
    <source>
        <dbReference type="SAM" id="Phobius"/>
    </source>
</evidence>
<dbReference type="PRINTS" id="PR00463">
    <property type="entry name" value="EP450I"/>
</dbReference>
<feature type="transmembrane region" description="Helical" evidence="4">
    <location>
        <begin position="285"/>
        <end position="307"/>
    </location>
</feature>
<evidence type="ECO:0000256" key="3">
    <source>
        <dbReference type="ARBA" id="ARBA00023004"/>
    </source>
</evidence>
<dbReference type="Gene3D" id="1.10.630.10">
    <property type="entry name" value="Cytochrome P450"/>
    <property type="match status" value="1"/>
</dbReference>
<proteinExistence type="predicted"/>
<reference evidence="5 6" key="1">
    <citation type="journal article" date="2024" name="IMA Fungus">
        <title>IMA Genome - F19 : A genome assembly and annotation guide to empower mycologists, including annotated draft genome sequences of Ceratocystis pirilliformis, Diaporthe australafricana, Fusarium ophioides, Paecilomyces lecythidis, and Sporothrix stenoceras.</title>
        <authorList>
            <person name="Aylward J."/>
            <person name="Wilson A.M."/>
            <person name="Visagie C.M."/>
            <person name="Spraker J."/>
            <person name="Barnes I."/>
            <person name="Buitendag C."/>
            <person name="Ceriani C."/>
            <person name="Del Mar Angel L."/>
            <person name="du Plessis D."/>
            <person name="Fuchs T."/>
            <person name="Gasser K."/>
            <person name="Kramer D."/>
            <person name="Li W."/>
            <person name="Munsamy K."/>
            <person name="Piso A."/>
            <person name="Price J.L."/>
            <person name="Sonnekus B."/>
            <person name="Thomas C."/>
            <person name="van der Nest A."/>
            <person name="van Dijk A."/>
            <person name="van Heerden A."/>
            <person name="van Vuuren N."/>
            <person name="Yilmaz N."/>
            <person name="Duong T.A."/>
            <person name="van der Merwe N.A."/>
            <person name="Wingfield M.J."/>
            <person name="Wingfield B.D."/>
        </authorList>
    </citation>
    <scope>NUCLEOTIDE SEQUENCE [LARGE SCALE GENOMIC DNA]</scope>
    <source>
        <strain evidence="5 6">CMW 18300</strain>
    </source>
</reference>
<protein>
    <recommendedName>
        <fullName evidence="7">Cytochrome P450</fullName>
    </recommendedName>
</protein>
<dbReference type="Proteomes" id="UP001583177">
    <property type="component" value="Unassembled WGS sequence"/>
</dbReference>
<comment type="caution">
    <text evidence="5">The sequence shown here is derived from an EMBL/GenBank/DDBJ whole genome shotgun (WGS) entry which is preliminary data.</text>
</comment>
<sequence length="525" mass="58723">MANLNIVLYALTYGLIPMICLLVIYQLNFHPLARFSGPFWAKITDTYGGINALRKRAHLATHQNHLQYGPVYRQAPNRLMFNSVGALQDIFLNPRVTKGQAYVDSRLVPSPSLFDTLDQAEHGRKQRIIGKVISELSMRTFEPVMNSQVDIFLSELLKSTQKGEVVDVSPRCSRLAADVICHLGFGYPLSTQTEETNRPLLDSFAQISGRIALYMNWPATSKLLDPLIAWLAHKASEDFRKSIQNMVEARMTLDKDAKHDLYKMALSDKKGSDEGLLESELWAEAVFFITAGGATTSALMSAVLFYLSRHPEIYRRLASEIRTTFSSGRDVHSGPQLTSCKYLRAVINETLRMSPSSIGTLWRQQDLSLPSEIGKLFIVDGHVVPPGTMVGLSPYSLLHNEKYFPEPFTFRPERHLEGEQSSGPTDTMRAFAPFAVGSRSCGGRAVAYLEASLTVAKTLWHFDFERAEGKAGELGEGGPGLGKGRERNDEFQVYDVITAEHKGPNLVFKPRVQHWKELAEEVRVN</sequence>
<dbReference type="SUPFAM" id="SSF48264">
    <property type="entry name" value="Cytochrome P450"/>
    <property type="match status" value="1"/>
</dbReference>
<keyword evidence="3" id="KW-0408">Iron</keyword>
<accession>A0ABR3XZV4</accession>
<evidence type="ECO:0000313" key="6">
    <source>
        <dbReference type="Proteomes" id="UP001583177"/>
    </source>
</evidence>
<keyword evidence="2" id="KW-0479">Metal-binding</keyword>
<name>A0ABR3XZV4_9PEZI</name>
<keyword evidence="1" id="KW-0349">Heme</keyword>